<evidence type="ECO:0000256" key="8">
    <source>
        <dbReference type="ARBA" id="ARBA00022723"/>
    </source>
</evidence>
<dbReference type="RefSeq" id="XP_032801448.1">
    <property type="nucleotide sequence ID" value="XM_032945557.1"/>
</dbReference>
<evidence type="ECO:0000256" key="13">
    <source>
        <dbReference type="ARBA" id="ARBA00023033"/>
    </source>
</evidence>
<evidence type="ECO:0000256" key="20">
    <source>
        <dbReference type="RuleBase" id="RU364077"/>
    </source>
</evidence>
<comment type="subcellular location">
    <subcellularLocation>
        <location evidence="20">Mitochondrion inner membrane</location>
        <topology evidence="20">Peripheral membrane protein</topology>
    </subcellularLocation>
    <text evidence="20">Localizes to the matrix side of the mitochondrion inner membrane.</text>
</comment>
<reference evidence="23" key="1">
    <citation type="submission" date="2025-08" db="UniProtKB">
        <authorList>
            <consortium name="RefSeq"/>
        </authorList>
    </citation>
    <scope>IDENTIFICATION</scope>
    <source>
        <tissue evidence="23">Sperm</tissue>
    </source>
</reference>
<proteinExistence type="inferred from homology"/>
<feature type="compositionally biased region" description="Low complexity" evidence="21">
    <location>
        <begin position="25"/>
        <end position="93"/>
    </location>
</feature>
<dbReference type="PANTHER" id="PTHR24279">
    <property type="entry name" value="CYTOCHROME P450"/>
    <property type="match status" value="1"/>
</dbReference>
<keyword evidence="11 20" id="KW-0560">Oxidoreductase</keyword>
<dbReference type="AlphaFoldDB" id="A0AAJ7SL48"/>
<dbReference type="SUPFAM" id="SSF48264">
    <property type="entry name" value="Cytochrome P450"/>
    <property type="match status" value="1"/>
</dbReference>
<dbReference type="PANTHER" id="PTHR24279:SF3">
    <property type="entry name" value="CHOLESTEROL SIDE-CHAIN CLEAVAGE ENZYME, MITOCHONDRIAL"/>
    <property type="match status" value="1"/>
</dbReference>
<evidence type="ECO:0000256" key="16">
    <source>
        <dbReference type="ARBA" id="ARBA00023136"/>
    </source>
</evidence>
<keyword evidence="10 20" id="KW-0809">Transit peptide</keyword>
<dbReference type="GO" id="GO:0008386">
    <property type="term" value="F:cholesterol monooxygenase (side-chain-cleaving) activity"/>
    <property type="evidence" value="ECO:0007669"/>
    <property type="project" value="UniProtKB-EC"/>
</dbReference>
<keyword evidence="7 20" id="KW-0349">Heme</keyword>
<evidence type="ECO:0000256" key="14">
    <source>
        <dbReference type="ARBA" id="ARBA00023098"/>
    </source>
</evidence>
<evidence type="ECO:0000256" key="5">
    <source>
        <dbReference type="ARBA" id="ARBA00019844"/>
    </source>
</evidence>
<dbReference type="GO" id="GO:0005743">
    <property type="term" value="C:mitochondrial inner membrane"/>
    <property type="evidence" value="ECO:0007669"/>
    <property type="project" value="UniProtKB-SubCell"/>
</dbReference>
<keyword evidence="17 20" id="KW-1207">Sterol metabolism</keyword>
<evidence type="ECO:0000256" key="12">
    <source>
        <dbReference type="ARBA" id="ARBA00023004"/>
    </source>
</evidence>
<evidence type="ECO:0000256" key="21">
    <source>
        <dbReference type="SAM" id="MobiDB-lite"/>
    </source>
</evidence>
<keyword evidence="14 20" id="KW-0443">Lipid metabolism</keyword>
<dbReference type="GO" id="GO:0005506">
    <property type="term" value="F:iron ion binding"/>
    <property type="evidence" value="ECO:0007669"/>
    <property type="project" value="InterPro"/>
</dbReference>
<comment type="pathway">
    <text evidence="2 20">Lipid metabolism; C21-steroid hormone metabolism.</text>
</comment>
<dbReference type="GO" id="GO:0006704">
    <property type="term" value="P:glucocorticoid biosynthetic process"/>
    <property type="evidence" value="ECO:0007669"/>
    <property type="project" value="TreeGrafter"/>
</dbReference>
<keyword evidence="16 20" id="KW-0472">Membrane</keyword>
<keyword evidence="8 20" id="KW-0479">Metal-binding</keyword>
<evidence type="ECO:0000256" key="18">
    <source>
        <dbReference type="ARBA" id="ARBA00023221"/>
    </source>
</evidence>
<dbReference type="InterPro" id="IPR050479">
    <property type="entry name" value="CYP11_CYP27_families"/>
</dbReference>
<evidence type="ECO:0000256" key="4">
    <source>
        <dbReference type="ARBA" id="ARBA00012764"/>
    </source>
</evidence>
<comment type="cofactor">
    <cofactor evidence="1 20">
        <name>heme</name>
        <dbReference type="ChEBI" id="CHEBI:30413"/>
    </cofactor>
</comment>
<evidence type="ECO:0000256" key="10">
    <source>
        <dbReference type="ARBA" id="ARBA00022946"/>
    </source>
</evidence>
<feature type="region of interest" description="Disordered" evidence="21">
    <location>
        <begin position="17"/>
        <end position="93"/>
    </location>
</feature>
<evidence type="ECO:0000256" key="6">
    <source>
        <dbReference type="ARBA" id="ARBA00022548"/>
    </source>
</evidence>
<evidence type="ECO:0000256" key="15">
    <source>
        <dbReference type="ARBA" id="ARBA00023128"/>
    </source>
</evidence>
<dbReference type="GO" id="GO:0034650">
    <property type="term" value="P:cortisol metabolic process"/>
    <property type="evidence" value="ECO:0007669"/>
    <property type="project" value="TreeGrafter"/>
</dbReference>
<keyword evidence="9" id="KW-0999">Mitochondrion inner membrane</keyword>
<dbReference type="PRINTS" id="PR00463">
    <property type="entry name" value="EP450I"/>
</dbReference>
<dbReference type="GO" id="GO:0071375">
    <property type="term" value="P:cellular response to peptide hormone stimulus"/>
    <property type="evidence" value="ECO:0007669"/>
    <property type="project" value="TreeGrafter"/>
</dbReference>
<keyword evidence="15 20" id="KW-0496">Mitochondrion</keyword>
<dbReference type="Proteomes" id="UP001318040">
    <property type="component" value="Unplaced"/>
</dbReference>
<comment type="catalytic activity">
    <reaction evidence="20">
        <text>6 reduced [adrenodoxin] + cholesterol + 3 O2 + 6 H(+) = 4-methylpentanal + pregnenolone + 6 oxidized [adrenodoxin] + 4 H2O</text>
        <dbReference type="Rhea" id="RHEA:35739"/>
        <dbReference type="Rhea" id="RHEA-COMP:9998"/>
        <dbReference type="Rhea" id="RHEA-COMP:9999"/>
        <dbReference type="ChEBI" id="CHEBI:15377"/>
        <dbReference type="ChEBI" id="CHEBI:15378"/>
        <dbReference type="ChEBI" id="CHEBI:15379"/>
        <dbReference type="ChEBI" id="CHEBI:16113"/>
        <dbReference type="ChEBI" id="CHEBI:16581"/>
        <dbReference type="ChEBI" id="CHEBI:17998"/>
        <dbReference type="ChEBI" id="CHEBI:33737"/>
        <dbReference type="ChEBI" id="CHEBI:33738"/>
        <dbReference type="EC" id="1.14.15.6"/>
    </reaction>
</comment>
<comment type="similarity">
    <text evidence="3 20">Belongs to the cytochrome P450 family.</text>
</comment>
<evidence type="ECO:0000256" key="3">
    <source>
        <dbReference type="ARBA" id="ARBA00010617"/>
    </source>
</evidence>
<dbReference type="Gene3D" id="1.10.630.10">
    <property type="entry name" value="Cytochrome P450"/>
    <property type="match status" value="1"/>
</dbReference>
<sequence>MFARGYASLRLWWKQREGHGERAAESSTRATESSTRAAESSTRAAESSTRAAESSTRAAESSTRAAESSTRAAESSTRAAESSTRAAESSTRAAESLALLSRPSSCTRMNRIVARVVPRYSAAALAARRWTSSVVKPQVTQREGPLPLSAMPGPSAGGWLHLVQVLRRGGLPRIHQISQEDFDTYGPVYRQKLGSLESVNVLLPSDAAHVFGVEGARPERQLVDSWMEYRKHRRRSLGVLLHEWERQLVDSWMEYRKHRRRSLGVLLQSGDEWWSRRSSLNRELLSPSAVSRQAAVLAAVSRDFVLRLGMLSLSARGGGGGGTGHVARLDNELFKFALESVCSALFGERLGLLHPVVPPESERVIDAISVMFHSTVPMLVVPAGLHRALHTPTWRRHTHAWDLIFTYANRWIQKSVLSFRAGASGDGGARAGHVSIMAGLLQRDSLSLGDLAASVTELMAGGVDTTSITLLWALMELSRNPSLQEELRSEVTKAMTPGADPLEVIRLTPLIRLTLTETLR</sequence>
<evidence type="ECO:0000256" key="1">
    <source>
        <dbReference type="ARBA" id="ARBA00001971"/>
    </source>
</evidence>
<evidence type="ECO:0000256" key="7">
    <source>
        <dbReference type="ARBA" id="ARBA00022617"/>
    </source>
</evidence>
<evidence type="ECO:0000256" key="11">
    <source>
        <dbReference type="ARBA" id="ARBA00023002"/>
    </source>
</evidence>
<gene>
    <name evidence="23" type="primary">LOC116938440</name>
</gene>
<dbReference type="KEGG" id="pmrn:116938440"/>
<dbReference type="GO" id="GO:0020037">
    <property type="term" value="F:heme binding"/>
    <property type="evidence" value="ECO:0007669"/>
    <property type="project" value="InterPro"/>
</dbReference>
<name>A0AAJ7SL48_PETMA</name>
<evidence type="ECO:0000313" key="23">
    <source>
        <dbReference type="RefSeq" id="XP_032801448.1"/>
    </source>
</evidence>
<dbReference type="GO" id="GO:0008203">
    <property type="term" value="P:cholesterol metabolic process"/>
    <property type="evidence" value="ECO:0007669"/>
    <property type="project" value="UniProtKB-KW"/>
</dbReference>
<keyword evidence="6 20" id="KW-0153">Cholesterol metabolism</keyword>
<dbReference type="InterPro" id="IPR002401">
    <property type="entry name" value="Cyt_P450_E_grp-I"/>
</dbReference>
<keyword evidence="12 20" id="KW-0408">Iron</keyword>
<keyword evidence="18 20" id="KW-0753">Steroid metabolism</keyword>
<organism evidence="22 23">
    <name type="scientific">Petromyzon marinus</name>
    <name type="common">Sea lamprey</name>
    <dbReference type="NCBI Taxonomy" id="7757"/>
    <lineage>
        <taxon>Eukaryota</taxon>
        <taxon>Metazoa</taxon>
        <taxon>Chordata</taxon>
        <taxon>Craniata</taxon>
        <taxon>Vertebrata</taxon>
        <taxon>Cyclostomata</taxon>
        <taxon>Hyperoartia</taxon>
        <taxon>Petromyzontiformes</taxon>
        <taxon>Petromyzontidae</taxon>
        <taxon>Petromyzon</taxon>
    </lineage>
</organism>
<accession>A0AAJ7SL48</accession>
<dbReference type="EC" id="1.14.15.6" evidence="4 20"/>
<evidence type="ECO:0000256" key="19">
    <source>
        <dbReference type="ARBA" id="ARBA00023250"/>
    </source>
</evidence>
<keyword evidence="13 20" id="KW-0503">Monooxygenase</keyword>
<keyword evidence="19 20" id="KW-0755">Steroidogenesis</keyword>
<dbReference type="GO" id="GO:0006700">
    <property type="term" value="P:C21-steroid hormone biosynthetic process"/>
    <property type="evidence" value="ECO:0007669"/>
    <property type="project" value="TreeGrafter"/>
</dbReference>
<protein>
    <recommendedName>
        <fullName evidence="5 20">Cholesterol side-chain cleavage enzyme, mitochondrial</fullName>
        <ecNumber evidence="4 20">1.14.15.6</ecNumber>
    </recommendedName>
    <alternativeName>
        <fullName evidence="20">Cholesterol desmolase</fullName>
    </alternativeName>
</protein>
<dbReference type="InterPro" id="IPR036396">
    <property type="entry name" value="Cyt_P450_sf"/>
</dbReference>
<comment type="function">
    <text evidence="20">A cytochrome P450 monooxygenase that catalyzes the side-chain hydroxylation and cleavage of cholesterol to pregnenolone, the precursor of most steroid hormones. Catalyzes three sequential oxidation reactions of cholesterol, namely the hydroxylation at C22 followed with the hydroxylation at C20 to yield 20R,22R-hydroxycholesterol that is further cleaved between C20 and C22 to yield the C21-steroid pregnenolone and 4-methylpentanal. Mechanistically, uses molecular oxygen inserting one oxygen atom into a substrate and reducing the second into a water molecule. Two electrons are provided by NADPH via a two-protein mitochondrial transfer system comprising flavoprotein FDXR (adrenodoxin/ferredoxin reductase) and nonheme iron-sulfur protein FDX1 or FDX2 (adrenodoxin/ferredoxin).</text>
</comment>
<evidence type="ECO:0000313" key="22">
    <source>
        <dbReference type="Proteomes" id="UP001318040"/>
    </source>
</evidence>
<evidence type="ECO:0000256" key="2">
    <source>
        <dbReference type="ARBA" id="ARBA00005108"/>
    </source>
</evidence>
<keyword evidence="22" id="KW-1185">Reference proteome</keyword>
<dbReference type="InterPro" id="IPR001128">
    <property type="entry name" value="Cyt_P450"/>
</dbReference>
<evidence type="ECO:0000256" key="17">
    <source>
        <dbReference type="ARBA" id="ARBA00023166"/>
    </source>
</evidence>
<evidence type="ECO:0000256" key="9">
    <source>
        <dbReference type="ARBA" id="ARBA00022792"/>
    </source>
</evidence>
<dbReference type="Pfam" id="PF00067">
    <property type="entry name" value="p450"/>
    <property type="match status" value="1"/>
</dbReference>